<name>A0A8S1BA02_ARCPL</name>
<dbReference type="Proteomes" id="UP000494256">
    <property type="component" value="Unassembled WGS sequence"/>
</dbReference>
<dbReference type="EMBL" id="CADEBD010000422">
    <property type="protein sequence ID" value="CAB3255069.1"/>
    <property type="molecule type" value="Genomic_DNA"/>
</dbReference>
<feature type="compositionally biased region" description="Basic and acidic residues" evidence="1">
    <location>
        <begin position="190"/>
        <end position="204"/>
    </location>
</feature>
<protein>
    <submittedName>
        <fullName evidence="3">Uncharacterized protein</fullName>
    </submittedName>
</protein>
<keyword evidence="2" id="KW-0732">Signal</keyword>
<gene>
    <name evidence="3" type="ORF">APLA_LOCUS15163</name>
</gene>
<evidence type="ECO:0000313" key="4">
    <source>
        <dbReference type="Proteomes" id="UP000494256"/>
    </source>
</evidence>
<evidence type="ECO:0000256" key="2">
    <source>
        <dbReference type="SAM" id="SignalP"/>
    </source>
</evidence>
<dbReference type="AlphaFoldDB" id="A0A8S1BA02"/>
<evidence type="ECO:0000256" key="1">
    <source>
        <dbReference type="SAM" id="MobiDB-lite"/>
    </source>
</evidence>
<sequence>MEWSATCFLLAVMSHGGSGVTKSGIEQFWTDDYKIFEQVYGKTSDKEIYGETLPASITYSRNHDLNKDASQKNERYLINYDEPESEQMDTYNFGNLYSNALNQQTLKLLNRKPATSSINFVSYSNFKPISSESDPDTYDYLKHLEEFNSEDKYNSPKTVGGFKPYINYEETDPEETDAYKNIQDILEAHQANKESNNYKKENDNNSKYLTYPKNKKKKPPRVHNEYNKPRCVNGSCRKRGASYRSRNRPYRWTPSLKTVVVI</sequence>
<accession>A0A8S1BA02</accession>
<feature type="chain" id="PRO_5035833268" evidence="2">
    <location>
        <begin position="20"/>
        <end position="262"/>
    </location>
</feature>
<comment type="caution">
    <text evidence="3">The sequence shown here is derived from an EMBL/GenBank/DDBJ whole genome shotgun (WGS) entry which is preliminary data.</text>
</comment>
<feature type="region of interest" description="Disordered" evidence="1">
    <location>
        <begin position="190"/>
        <end position="228"/>
    </location>
</feature>
<dbReference type="OrthoDB" id="445826at2759"/>
<proteinExistence type="predicted"/>
<organism evidence="3 4">
    <name type="scientific">Arctia plantaginis</name>
    <name type="common">Wood tiger moth</name>
    <name type="synonym">Phalaena plantaginis</name>
    <dbReference type="NCBI Taxonomy" id="874455"/>
    <lineage>
        <taxon>Eukaryota</taxon>
        <taxon>Metazoa</taxon>
        <taxon>Ecdysozoa</taxon>
        <taxon>Arthropoda</taxon>
        <taxon>Hexapoda</taxon>
        <taxon>Insecta</taxon>
        <taxon>Pterygota</taxon>
        <taxon>Neoptera</taxon>
        <taxon>Endopterygota</taxon>
        <taxon>Lepidoptera</taxon>
        <taxon>Glossata</taxon>
        <taxon>Ditrysia</taxon>
        <taxon>Noctuoidea</taxon>
        <taxon>Erebidae</taxon>
        <taxon>Arctiinae</taxon>
        <taxon>Arctia</taxon>
    </lineage>
</organism>
<evidence type="ECO:0000313" key="3">
    <source>
        <dbReference type="EMBL" id="CAB3255069.1"/>
    </source>
</evidence>
<reference evidence="3 4" key="1">
    <citation type="submission" date="2020-04" db="EMBL/GenBank/DDBJ databases">
        <authorList>
            <person name="Wallbank WR R."/>
            <person name="Pardo Diaz C."/>
            <person name="Kozak K."/>
            <person name="Martin S."/>
            <person name="Jiggins C."/>
            <person name="Moest M."/>
            <person name="Warren A I."/>
            <person name="Byers J.R.P. K."/>
            <person name="Montejo-Kovacevich G."/>
            <person name="Yen C E."/>
        </authorList>
    </citation>
    <scope>NUCLEOTIDE SEQUENCE [LARGE SCALE GENOMIC DNA]</scope>
</reference>
<feature type="signal peptide" evidence="2">
    <location>
        <begin position="1"/>
        <end position="19"/>
    </location>
</feature>